<feature type="transmembrane region" description="Helical" evidence="6">
    <location>
        <begin position="7"/>
        <end position="29"/>
    </location>
</feature>
<accession>A0ABU9YC02</accession>
<evidence type="ECO:0000256" key="5">
    <source>
        <dbReference type="ARBA" id="ARBA00023136"/>
    </source>
</evidence>
<dbReference type="InterPro" id="IPR050833">
    <property type="entry name" value="Poly_Biosynth_Transport"/>
</dbReference>
<proteinExistence type="predicted"/>
<feature type="transmembrane region" description="Helical" evidence="6">
    <location>
        <begin position="445"/>
        <end position="460"/>
    </location>
</feature>
<dbReference type="Pfam" id="PF13440">
    <property type="entry name" value="Polysacc_synt_3"/>
    <property type="match status" value="1"/>
</dbReference>
<dbReference type="EMBL" id="JBDIME010000044">
    <property type="protein sequence ID" value="MEN2793340.1"/>
    <property type="molecule type" value="Genomic_DNA"/>
</dbReference>
<dbReference type="PANTHER" id="PTHR30250:SF26">
    <property type="entry name" value="PSMA PROTEIN"/>
    <property type="match status" value="1"/>
</dbReference>
<reference evidence="7 8" key="1">
    <citation type="submission" date="2024-05" db="EMBL/GenBank/DDBJ databases">
        <authorList>
            <person name="Liu Q."/>
            <person name="Xin Y.-H."/>
        </authorList>
    </citation>
    <scope>NUCLEOTIDE SEQUENCE [LARGE SCALE GENOMIC DNA]</scope>
    <source>
        <strain evidence="7 8">CGMCC 1.10181</strain>
    </source>
</reference>
<dbReference type="Proteomes" id="UP001419910">
    <property type="component" value="Unassembled WGS sequence"/>
</dbReference>
<keyword evidence="3 6" id="KW-0812">Transmembrane</keyword>
<protein>
    <submittedName>
        <fullName evidence="7">Oligosaccharide flippase family protein</fullName>
    </submittedName>
</protein>
<evidence type="ECO:0000256" key="3">
    <source>
        <dbReference type="ARBA" id="ARBA00022692"/>
    </source>
</evidence>
<feature type="transmembrane region" description="Helical" evidence="6">
    <location>
        <begin position="181"/>
        <end position="200"/>
    </location>
</feature>
<feature type="transmembrane region" description="Helical" evidence="6">
    <location>
        <begin position="416"/>
        <end position="439"/>
    </location>
</feature>
<organism evidence="7 8">
    <name type="scientific">Sphingomonas oligophenolica</name>
    <dbReference type="NCBI Taxonomy" id="301154"/>
    <lineage>
        <taxon>Bacteria</taxon>
        <taxon>Pseudomonadati</taxon>
        <taxon>Pseudomonadota</taxon>
        <taxon>Alphaproteobacteria</taxon>
        <taxon>Sphingomonadales</taxon>
        <taxon>Sphingomonadaceae</taxon>
        <taxon>Sphingomonas</taxon>
    </lineage>
</organism>
<keyword evidence="4 6" id="KW-1133">Transmembrane helix</keyword>
<sequence length="496" mass="52389">MAIRRNSFINLAGAIAGLALFAALTPLYFHVIGAERYGILGIIWVFLTFFAAFDFGMGAALTYRIANEARSDIARQADYFWTAMAISVPVGLIAGGVLFALVGGGFGNIFKLTPAISAELFHSALPLFAIGVSTILLTTINGFLIGREYFVANAVLGAIGPALSILLPVLAALLISPSLNVLILATLAGRAIMVLAGILVSQFMALQGARPSISARSARALANYGMWMSISGLIELAASSADRFILGVVAGPAAVGYYTVPASVLARVMIFPTSLGTVALPQMASRSAEEEAILTGKVIAMVAMITPCFVAGEFLAEPFLRLWMGPAFARVATLPMQLLLPAFWMEAMAAILYFRLLAQGRPGTSAAVAAAILLPYCLLMYFLVDAWGVPGACLAYMGRNLMFLSARVTVTRSWRLMAIVVGPEALSLVVALAICLFAWPAQPPIVIGIVVVLAAIALALKRRPAEFDAMVRDFWRPVSMHFARPAPGDAGGNPGG</sequence>
<evidence type="ECO:0000256" key="2">
    <source>
        <dbReference type="ARBA" id="ARBA00022475"/>
    </source>
</evidence>
<feature type="transmembrane region" description="Helical" evidence="6">
    <location>
        <begin position="123"/>
        <end position="144"/>
    </location>
</feature>
<keyword evidence="5 6" id="KW-0472">Membrane</keyword>
<keyword evidence="8" id="KW-1185">Reference proteome</keyword>
<feature type="transmembrane region" description="Helical" evidence="6">
    <location>
        <begin position="366"/>
        <end position="383"/>
    </location>
</feature>
<feature type="transmembrane region" description="Helical" evidence="6">
    <location>
        <begin position="221"/>
        <end position="238"/>
    </location>
</feature>
<evidence type="ECO:0000256" key="4">
    <source>
        <dbReference type="ARBA" id="ARBA00022989"/>
    </source>
</evidence>
<name>A0ABU9YC02_9SPHN</name>
<dbReference type="RefSeq" id="WP_343888716.1">
    <property type="nucleotide sequence ID" value="NZ_BAAAEH010000011.1"/>
</dbReference>
<feature type="transmembrane region" description="Helical" evidence="6">
    <location>
        <begin position="336"/>
        <end position="354"/>
    </location>
</feature>
<evidence type="ECO:0000313" key="7">
    <source>
        <dbReference type="EMBL" id="MEN2793340.1"/>
    </source>
</evidence>
<evidence type="ECO:0000256" key="6">
    <source>
        <dbReference type="SAM" id="Phobius"/>
    </source>
</evidence>
<feature type="transmembrane region" description="Helical" evidence="6">
    <location>
        <begin position="41"/>
        <end position="66"/>
    </location>
</feature>
<feature type="transmembrane region" description="Helical" evidence="6">
    <location>
        <begin position="78"/>
        <end position="103"/>
    </location>
</feature>
<dbReference type="PANTHER" id="PTHR30250">
    <property type="entry name" value="PST FAMILY PREDICTED COLANIC ACID TRANSPORTER"/>
    <property type="match status" value="1"/>
</dbReference>
<evidence type="ECO:0000313" key="8">
    <source>
        <dbReference type="Proteomes" id="UP001419910"/>
    </source>
</evidence>
<evidence type="ECO:0000256" key="1">
    <source>
        <dbReference type="ARBA" id="ARBA00004651"/>
    </source>
</evidence>
<gene>
    <name evidence="7" type="ORF">ABC974_27220</name>
</gene>
<keyword evidence="2" id="KW-1003">Cell membrane</keyword>
<comment type="caution">
    <text evidence="7">The sequence shown here is derived from an EMBL/GenBank/DDBJ whole genome shotgun (WGS) entry which is preliminary data.</text>
</comment>
<comment type="subcellular location">
    <subcellularLocation>
        <location evidence="1">Cell membrane</location>
        <topology evidence="1">Multi-pass membrane protein</topology>
    </subcellularLocation>
</comment>
<feature type="transmembrane region" description="Helical" evidence="6">
    <location>
        <begin position="292"/>
        <end position="316"/>
    </location>
</feature>
<feature type="transmembrane region" description="Helical" evidence="6">
    <location>
        <begin position="389"/>
        <end position="409"/>
    </location>
</feature>
<feature type="transmembrane region" description="Helical" evidence="6">
    <location>
        <begin position="151"/>
        <end position="175"/>
    </location>
</feature>